<dbReference type="InterPro" id="IPR001296">
    <property type="entry name" value="Glyco_trans_1"/>
</dbReference>
<organism evidence="14 15">
    <name type="scientific">Pseudaeromonas paramecii</name>
    <dbReference type="NCBI Taxonomy" id="2138166"/>
    <lineage>
        <taxon>Bacteria</taxon>
        <taxon>Pseudomonadati</taxon>
        <taxon>Pseudomonadota</taxon>
        <taxon>Gammaproteobacteria</taxon>
        <taxon>Aeromonadales</taxon>
        <taxon>Aeromonadaceae</taxon>
        <taxon>Pseudaeromonas</taxon>
    </lineage>
</organism>
<feature type="domain" description="Glycosyl transferase family 1" evidence="12">
    <location>
        <begin position="291"/>
        <end position="440"/>
    </location>
</feature>
<evidence type="ECO:0000256" key="6">
    <source>
        <dbReference type="ARBA" id="ARBA00019935"/>
    </source>
</evidence>
<evidence type="ECO:0000256" key="1">
    <source>
        <dbReference type="ARBA" id="ARBA00001478"/>
    </source>
</evidence>
<proteinExistence type="inferred from homology"/>
<evidence type="ECO:0000256" key="5">
    <source>
        <dbReference type="ARBA" id="ARBA00012588"/>
    </source>
</evidence>
<keyword evidence="15" id="KW-1185">Reference proteome</keyword>
<dbReference type="InterPro" id="IPR013534">
    <property type="entry name" value="Starch_synth_cat_dom"/>
</dbReference>
<evidence type="ECO:0000256" key="4">
    <source>
        <dbReference type="ARBA" id="ARBA00010281"/>
    </source>
</evidence>
<name>A0ABP8QID1_9GAMM</name>
<evidence type="ECO:0000259" key="12">
    <source>
        <dbReference type="Pfam" id="PF00534"/>
    </source>
</evidence>
<dbReference type="NCBIfam" id="NF001903">
    <property type="entry name" value="PRK00654.2-2"/>
    <property type="match status" value="1"/>
</dbReference>
<dbReference type="Proteomes" id="UP001501321">
    <property type="component" value="Unassembled WGS sequence"/>
</dbReference>
<dbReference type="Pfam" id="PF00534">
    <property type="entry name" value="Glycos_transf_1"/>
    <property type="match status" value="1"/>
</dbReference>
<dbReference type="EC" id="2.4.1.21" evidence="5 11"/>
<dbReference type="CDD" id="cd03791">
    <property type="entry name" value="GT5_Glycogen_synthase_DULL1-like"/>
    <property type="match status" value="1"/>
</dbReference>
<dbReference type="HAMAP" id="MF_00484">
    <property type="entry name" value="Glycogen_synth"/>
    <property type="match status" value="1"/>
</dbReference>
<dbReference type="Pfam" id="PF08323">
    <property type="entry name" value="Glyco_transf_5"/>
    <property type="match status" value="1"/>
</dbReference>
<evidence type="ECO:0000256" key="2">
    <source>
        <dbReference type="ARBA" id="ARBA00002764"/>
    </source>
</evidence>
<evidence type="ECO:0000256" key="9">
    <source>
        <dbReference type="ARBA" id="ARBA00023056"/>
    </source>
</evidence>
<keyword evidence="9 11" id="KW-0320">Glycogen biosynthesis</keyword>
<evidence type="ECO:0000259" key="13">
    <source>
        <dbReference type="Pfam" id="PF08323"/>
    </source>
</evidence>
<dbReference type="Gene3D" id="3.40.50.2000">
    <property type="entry name" value="Glycogen Phosphorylase B"/>
    <property type="match status" value="2"/>
</dbReference>
<comment type="similarity">
    <text evidence="4 11">Belongs to the glycosyltransferase 1 family. Bacterial/plant glycogen synthase subfamily.</text>
</comment>
<protein>
    <recommendedName>
        <fullName evidence="6 11">Glycogen synthase</fullName>
        <ecNumber evidence="5 11">2.4.1.21</ecNumber>
    </recommendedName>
    <alternativeName>
        <fullName evidence="10 11">Starch [bacterial glycogen] synthase</fullName>
    </alternativeName>
</protein>
<dbReference type="PANTHER" id="PTHR45825:SF11">
    <property type="entry name" value="ALPHA AMYLASE DOMAIN-CONTAINING PROTEIN"/>
    <property type="match status" value="1"/>
</dbReference>
<dbReference type="PANTHER" id="PTHR45825">
    <property type="entry name" value="GRANULE-BOUND STARCH SYNTHASE 1, CHLOROPLASTIC/AMYLOPLASTIC"/>
    <property type="match status" value="1"/>
</dbReference>
<evidence type="ECO:0000313" key="14">
    <source>
        <dbReference type="EMBL" id="GAA4503966.1"/>
    </source>
</evidence>
<dbReference type="EMBL" id="BAABFC010000028">
    <property type="protein sequence ID" value="GAA4503966.1"/>
    <property type="molecule type" value="Genomic_DNA"/>
</dbReference>
<evidence type="ECO:0000313" key="15">
    <source>
        <dbReference type="Proteomes" id="UP001501321"/>
    </source>
</evidence>
<accession>A0ABP8QID1</accession>
<dbReference type="InterPro" id="IPR011835">
    <property type="entry name" value="GS/SS"/>
</dbReference>
<reference evidence="15" key="1">
    <citation type="journal article" date="2019" name="Int. J. Syst. Evol. Microbiol.">
        <title>The Global Catalogue of Microorganisms (GCM) 10K type strain sequencing project: providing services to taxonomists for standard genome sequencing and annotation.</title>
        <authorList>
            <consortium name="The Broad Institute Genomics Platform"/>
            <consortium name="The Broad Institute Genome Sequencing Center for Infectious Disease"/>
            <person name="Wu L."/>
            <person name="Ma J."/>
        </authorList>
    </citation>
    <scope>NUCLEOTIDE SEQUENCE [LARGE SCALE GENOMIC DNA]</scope>
    <source>
        <strain evidence="15">JCM 32226</strain>
    </source>
</reference>
<keyword evidence="7 11" id="KW-0328">Glycosyltransferase</keyword>
<comment type="pathway">
    <text evidence="3 11">Glycan biosynthesis; glycogen biosynthesis.</text>
</comment>
<evidence type="ECO:0000256" key="7">
    <source>
        <dbReference type="ARBA" id="ARBA00022676"/>
    </source>
</evidence>
<comment type="function">
    <text evidence="2 11">Synthesizes alpha-1,4-glucan chains using ADP-glucose.</text>
</comment>
<keyword evidence="8 11" id="KW-0808">Transferase</keyword>
<evidence type="ECO:0000256" key="3">
    <source>
        <dbReference type="ARBA" id="ARBA00004964"/>
    </source>
</evidence>
<evidence type="ECO:0000256" key="11">
    <source>
        <dbReference type="HAMAP-Rule" id="MF_00484"/>
    </source>
</evidence>
<evidence type="ECO:0000256" key="8">
    <source>
        <dbReference type="ARBA" id="ARBA00022679"/>
    </source>
</evidence>
<comment type="catalytic activity">
    <reaction evidence="1 11">
        <text>[(1-&gt;4)-alpha-D-glucosyl](n) + ADP-alpha-D-glucose = [(1-&gt;4)-alpha-D-glucosyl](n+1) + ADP + H(+)</text>
        <dbReference type="Rhea" id="RHEA:18189"/>
        <dbReference type="Rhea" id="RHEA-COMP:9584"/>
        <dbReference type="Rhea" id="RHEA-COMP:9587"/>
        <dbReference type="ChEBI" id="CHEBI:15378"/>
        <dbReference type="ChEBI" id="CHEBI:15444"/>
        <dbReference type="ChEBI" id="CHEBI:57498"/>
        <dbReference type="ChEBI" id="CHEBI:456216"/>
        <dbReference type="EC" id="2.4.1.21"/>
    </reaction>
</comment>
<dbReference type="SUPFAM" id="SSF53756">
    <property type="entry name" value="UDP-Glycosyltransferase/glycogen phosphorylase"/>
    <property type="match status" value="1"/>
</dbReference>
<sequence length="482" mass="53995">MKILFIASEVDGLVKTGGLADVARALPLALKRHGHDVRIIMPFYLSVKGRETARHLGGFTLPTREGHTDIPYQTHEMDLEGVPVYLIDFPNYFERPSLYAENNNAYLDNGERFAFFCAASLQATQQLGFQPDIIHCNDWHTALVPMLLRTRYANDPFFAASRSVLTVHNGAFQGVFERGQLWALPELTDIQDEAITQGHAYVNYLKCGVRYADKINAVSPSYAHELTTYLGGHGMAKSFQERSADLSGIINGCDYGDWDPATDPLIPVNYSLTKLAGKRACKQALQQRAGLAQNDWPVFGMVCRLTEQKGLHLLLPILAQFLYHKVQVIIVGTGDPSLADRLRSLVAEHGDKLAFLNEHDNALAHLVEAGSDFFLMPSLFEPCGLNQMYSLAYGTLPIVRAVGGLKDTVVDYDANRQHATGFNFHEPDALALLNTLRRALLFYLQDQEEYVRVQRTAMQTRYLWSDSVNQYESMYQAALNRS</sequence>
<comment type="caution">
    <text evidence="14">The sequence shown here is derived from an EMBL/GenBank/DDBJ whole genome shotgun (WGS) entry which is preliminary data.</text>
</comment>
<dbReference type="NCBIfam" id="TIGR02095">
    <property type="entry name" value="glgA"/>
    <property type="match status" value="1"/>
</dbReference>
<dbReference type="RefSeq" id="WP_345014795.1">
    <property type="nucleotide sequence ID" value="NZ_BAABFC010000028.1"/>
</dbReference>
<feature type="binding site" evidence="11">
    <location>
        <position position="15"/>
    </location>
    <ligand>
        <name>ADP-alpha-D-glucose</name>
        <dbReference type="ChEBI" id="CHEBI:57498"/>
    </ligand>
</feature>
<gene>
    <name evidence="11 14" type="primary">glgA</name>
    <name evidence="14" type="ORF">GCM10023095_31100</name>
</gene>
<evidence type="ECO:0000256" key="10">
    <source>
        <dbReference type="ARBA" id="ARBA00031722"/>
    </source>
</evidence>
<feature type="domain" description="Starch synthase catalytic" evidence="13">
    <location>
        <begin position="2"/>
        <end position="240"/>
    </location>
</feature>